<dbReference type="InterPro" id="IPR018948">
    <property type="entry name" value="GTP-bd_TrmE_N"/>
</dbReference>
<dbReference type="PANTHER" id="PTHR42714:SF2">
    <property type="entry name" value="TRNA MODIFICATION GTPASE GTPBP3, MITOCHONDRIAL"/>
    <property type="match status" value="1"/>
</dbReference>
<feature type="non-terminal residue" evidence="3">
    <location>
        <position position="176"/>
    </location>
</feature>
<evidence type="ECO:0000259" key="2">
    <source>
        <dbReference type="Pfam" id="PF12631"/>
    </source>
</evidence>
<organism evidence="3">
    <name type="scientific">marine metagenome</name>
    <dbReference type="NCBI Taxonomy" id="408172"/>
    <lineage>
        <taxon>unclassified sequences</taxon>
        <taxon>metagenomes</taxon>
        <taxon>ecological metagenomes</taxon>
    </lineage>
</organism>
<protein>
    <recommendedName>
        <fullName evidence="4">GTP-binding protein TrmE N-terminal domain-containing protein</fullName>
    </recommendedName>
</protein>
<dbReference type="SUPFAM" id="SSF116878">
    <property type="entry name" value="TrmE connector domain"/>
    <property type="match status" value="1"/>
</dbReference>
<proteinExistence type="predicted"/>
<sequence>VIRVSGPLSKVIANKVLNVELEPRIAYYGSFYNEESNQVDKGVAIYFPGPKSYTGEDVLELQGHGGMSVLRKLLETVIVFGARLSEPGEFTKRAFLNGKMDLVQAEAVQDLIQASSDKSALSAVRSLSGEFSEKINQLLRDLIDLRVFVEATIDFSDEEIDFLESHEASTKLEVLK</sequence>
<feature type="domain" description="GTP-binding protein TrmE N-terminal" evidence="1">
    <location>
        <begin position="1"/>
        <end position="99"/>
    </location>
</feature>
<dbReference type="Pfam" id="PF12631">
    <property type="entry name" value="MnmE_helical"/>
    <property type="match status" value="1"/>
</dbReference>
<accession>A0A382JIG8</accession>
<dbReference type="InterPro" id="IPR027368">
    <property type="entry name" value="MnmE_dom2"/>
</dbReference>
<evidence type="ECO:0008006" key="4">
    <source>
        <dbReference type="Google" id="ProtNLM"/>
    </source>
</evidence>
<dbReference type="GO" id="GO:0002098">
    <property type="term" value="P:tRNA wobble uridine modification"/>
    <property type="evidence" value="ECO:0007669"/>
    <property type="project" value="TreeGrafter"/>
</dbReference>
<dbReference type="Gene3D" id="1.20.120.430">
    <property type="entry name" value="tRNA modification GTPase MnmE domain 2"/>
    <property type="match status" value="1"/>
</dbReference>
<dbReference type="GO" id="GO:0030488">
    <property type="term" value="P:tRNA methylation"/>
    <property type="evidence" value="ECO:0007669"/>
    <property type="project" value="TreeGrafter"/>
</dbReference>
<dbReference type="PANTHER" id="PTHR42714">
    <property type="entry name" value="TRNA MODIFICATION GTPASE GTPBP3"/>
    <property type="match status" value="1"/>
</dbReference>
<feature type="domain" description="MnmE helical" evidence="2">
    <location>
        <begin position="102"/>
        <end position="175"/>
    </location>
</feature>
<dbReference type="Pfam" id="PF10396">
    <property type="entry name" value="TrmE_N"/>
    <property type="match status" value="1"/>
</dbReference>
<dbReference type="InterPro" id="IPR025867">
    <property type="entry name" value="MnmE_helical"/>
</dbReference>
<reference evidence="3" key="1">
    <citation type="submission" date="2018-05" db="EMBL/GenBank/DDBJ databases">
        <authorList>
            <person name="Lanie J.A."/>
            <person name="Ng W.-L."/>
            <person name="Kazmierczak K.M."/>
            <person name="Andrzejewski T.M."/>
            <person name="Davidsen T.M."/>
            <person name="Wayne K.J."/>
            <person name="Tettelin H."/>
            <person name="Glass J.I."/>
            <person name="Rusch D."/>
            <person name="Podicherti R."/>
            <person name="Tsui H.-C.T."/>
            <person name="Winkler M.E."/>
        </authorList>
    </citation>
    <scope>NUCLEOTIDE SEQUENCE</scope>
</reference>
<dbReference type="InterPro" id="IPR027266">
    <property type="entry name" value="TrmE/GcvT-like"/>
</dbReference>
<evidence type="ECO:0000313" key="3">
    <source>
        <dbReference type="EMBL" id="SVC12154.1"/>
    </source>
</evidence>
<dbReference type="Gene3D" id="3.30.1360.120">
    <property type="entry name" value="Probable tRNA modification gtpase trme, domain 1"/>
    <property type="match status" value="1"/>
</dbReference>
<evidence type="ECO:0000259" key="1">
    <source>
        <dbReference type="Pfam" id="PF10396"/>
    </source>
</evidence>
<dbReference type="SUPFAM" id="SSF103025">
    <property type="entry name" value="Folate-binding domain"/>
    <property type="match status" value="1"/>
</dbReference>
<feature type="non-terminal residue" evidence="3">
    <location>
        <position position="1"/>
    </location>
</feature>
<dbReference type="EMBL" id="UINC01074701">
    <property type="protein sequence ID" value="SVC12154.1"/>
    <property type="molecule type" value="Genomic_DNA"/>
</dbReference>
<gene>
    <name evidence="3" type="ORF">METZ01_LOCUS265008</name>
</gene>
<dbReference type="AlphaFoldDB" id="A0A382JIG8"/>
<dbReference type="CDD" id="cd14858">
    <property type="entry name" value="TrmE_N"/>
    <property type="match status" value="1"/>
</dbReference>
<name>A0A382JIG8_9ZZZZ</name>
<dbReference type="GO" id="GO:0005829">
    <property type="term" value="C:cytosol"/>
    <property type="evidence" value="ECO:0007669"/>
    <property type="project" value="TreeGrafter"/>
</dbReference>